<comment type="caution">
    <text evidence="12">The sequence shown here is derived from an EMBL/GenBank/DDBJ whole genome shotgun (WGS) entry which is preliminary data.</text>
</comment>
<feature type="domain" description="Signal transduction histidine kinase subgroup 3 dimerisation and phosphoacceptor" evidence="11">
    <location>
        <begin position="163"/>
        <end position="226"/>
    </location>
</feature>
<evidence type="ECO:0000256" key="1">
    <source>
        <dbReference type="ARBA" id="ARBA00000085"/>
    </source>
</evidence>
<dbReference type="EC" id="2.7.13.3" evidence="2"/>
<dbReference type="GO" id="GO:0005524">
    <property type="term" value="F:ATP binding"/>
    <property type="evidence" value="ECO:0007669"/>
    <property type="project" value="UniProtKB-KW"/>
</dbReference>
<feature type="transmembrane region" description="Helical" evidence="9">
    <location>
        <begin position="78"/>
        <end position="96"/>
    </location>
</feature>
<dbReference type="Proteomes" id="UP000557772">
    <property type="component" value="Unassembled WGS sequence"/>
</dbReference>
<evidence type="ECO:0000313" key="12">
    <source>
        <dbReference type="EMBL" id="NNG38734.1"/>
    </source>
</evidence>
<keyword evidence="9" id="KW-1133">Transmembrane helix</keyword>
<feature type="transmembrane region" description="Helical" evidence="9">
    <location>
        <begin position="126"/>
        <end position="147"/>
    </location>
</feature>
<dbReference type="InterPro" id="IPR003594">
    <property type="entry name" value="HATPase_dom"/>
</dbReference>
<keyword evidence="9" id="KW-0812">Transmembrane</keyword>
<evidence type="ECO:0000313" key="13">
    <source>
        <dbReference type="Proteomes" id="UP000557772"/>
    </source>
</evidence>
<dbReference type="GO" id="GO:0000155">
    <property type="term" value="F:phosphorelay sensor kinase activity"/>
    <property type="evidence" value="ECO:0007669"/>
    <property type="project" value="InterPro"/>
</dbReference>
<keyword evidence="6" id="KW-0418">Kinase</keyword>
<evidence type="ECO:0000256" key="8">
    <source>
        <dbReference type="ARBA" id="ARBA00023012"/>
    </source>
</evidence>
<feature type="transmembrane region" description="Helical" evidence="9">
    <location>
        <begin position="50"/>
        <end position="72"/>
    </location>
</feature>
<evidence type="ECO:0000256" key="3">
    <source>
        <dbReference type="ARBA" id="ARBA00022553"/>
    </source>
</evidence>
<evidence type="ECO:0000256" key="6">
    <source>
        <dbReference type="ARBA" id="ARBA00022777"/>
    </source>
</evidence>
<evidence type="ECO:0000259" key="10">
    <source>
        <dbReference type="Pfam" id="PF02518"/>
    </source>
</evidence>
<keyword evidence="7" id="KW-0067">ATP-binding</keyword>
<keyword evidence="9" id="KW-0472">Membrane</keyword>
<dbReference type="Gene3D" id="1.20.5.1930">
    <property type="match status" value="1"/>
</dbReference>
<dbReference type="CDD" id="cd16917">
    <property type="entry name" value="HATPase_UhpB-NarQ-NarX-like"/>
    <property type="match status" value="1"/>
</dbReference>
<protein>
    <recommendedName>
        <fullName evidence="2">histidine kinase</fullName>
        <ecNumber evidence="2">2.7.13.3</ecNumber>
    </recommendedName>
</protein>
<name>A0A849ACZ1_9MICO</name>
<evidence type="ECO:0000259" key="11">
    <source>
        <dbReference type="Pfam" id="PF07730"/>
    </source>
</evidence>
<keyword evidence="13" id="KW-1185">Reference proteome</keyword>
<dbReference type="Pfam" id="PF02518">
    <property type="entry name" value="HATPase_c"/>
    <property type="match status" value="1"/>
</dbReference>
<feature type="domain" description="Histidine kinase/HSP90-like ATPase" evidence="10">
    <location>
        <begin position="273"/>
        <end position="352"/>
    </location>
</feature>
<reference evidence="12 13" key="1">
    <citation type="submission" date="2020-05" db="EMBL/GenBank/DDBJ databases">
        <title>Flexivirga sp. ID2601S isolated from air conditioner.</title>
        <authorList>
            <person name="Kim D.H."/>
        </authorList>
    </citation>
    <scope>NUCLEOTIDE SEQUENCE [LARGE SCALE GENOMIC DNA]</scope>
    <source>
        <strain evidence="12 13">ID2601S</strain>
    </source>
</reference>
<accession>A0A849ACZ1</accession>
<evidence type="ECO:0000256" key="2">
    <source>
        <dbReference type="ARBA" id="ARBA00012438"/>
    </source>
</evidence>
<dbReference type="RefSeq" id="WP_171152828.1">
    <property type="nucleotide sequence ID" value="NZ_JABENB010000001.1"/>
</dbReference>
<dbReference type="EMBL" id="JABENB010000001">
    <property type="protein sequence ID" value="NNG38734.1"/>
    <property type="molecule type" value="Genomic_DNA"/>
</dbReference>
<evidence type="ECO:0000256" key="9">
    <source>
        <dbReference type="SAM" id="Phobius"/>
    </source>
</evidence>
<proteinExistence type="predicted"/>
<dbReference type="InterPro" id="IPR011712">
    <property type="entry name" value="Sig_transdc_His_kin_sub3_dim/P"/>
</dbReference>
<organism evidence="12 13">
    <name type="scientific">Flexivirga aerilata</name>
    <dbReference type="NCBI Taxonomy" id="1656889"/>
    <lineage>
        <taxon>Bacteria</taxon>
        <taxon>Bacillati</taxon>
        <taxon>Actinomycetota</taxon>
        <taxon>Actinomycetes</taxon>
        <taxon>Micrococcales</taxon>
        <taxon>Dermacoccaceae</taxon>
        <taxon>Flexivirga</taxon>
    </lineage>
</organism>
<sequence length="366" mass="37630">MPWSLRVLVGAPLVLCALVDLIASPGVATLCGVVLAFAVGWLADRVARGAAVVPALAGVGAATAGLVLEVAAAQGGSWLLSIGWSLVVLAGCLASVARSRVAFVYVGIIAAAGILSPLGVPDLSVLLALGMATAMATAVGIGLQVRASRQHAEDVRREVMLRERTGMARELHDLVAHEVTGIVVLAQATQSVTDQPVVRQALARIEASGQQAMEQIRGMVQTLRTEPTAPLELRPTGHGTSGLRSLASDFTATTQTPVEVDLAEVALSAQVDAALQRVLAEALTNIRRHAGAATRVRVILTALSADEALLRISNDGSDVRGIGQGSGYGLAGLRERLAVVGGSLSAGRRDGEWVVEATVPIGGDTR</sequence>
<comment type="catalytic activity">
    <reaction evidence="1">
        <text>ATP + protein L-histidine = ADP + protein N-phospho-L-histidine.</text>
        <dbReference type="EC" id="2.7.13.3"/>
    </reaction>
</comment>
<dbReference type="Gene3D" id="3.30.565.10">
    <property type="entry name" value="Histidine kinase-like ATPase, C-terminal domain"/>
    <property type="match status" value="1"/>
</dbReference>
<evidence type="ECO:0000256" key="5">
    <source>
        <dbReference type="ARBA" id="ARBA00022741"/>
    </source>
</evidence>
<dbReference type="SUPFAM" id="SSF55874">
    <property type="entry name" value="ATPase domain of HSP90 chaperone/DNA topoisomerase II/histidine kinase"/>
    <property type="match status" value="1"/>
</dbReference>
<dbReference type="InterPro" id="IPR036890">
    <property type="entry name" value="HATPase_C_sf"/>
</dbReference>
<dbReference type="Pfam" id="PF07730">
    <property type="entry name" value="HisKA_3"/>
    <property type="match status" value="1"/>
</dbReference>
<feature type="transmembrane region" description="Helical" evidence="9">
    <location>
        <begin position="103"/>
        <end position="120"/>
    </location>
</feature>
<dbReference type="PANTHER" id="PTHR24421">
    <property type="entry name" value="NITRATE/NITRITE SENSOR PROTEIN NARX-RELATED"/>
    <property type="match status" value="1"/>
</dbReference>
<keyword evidence="8" id="KW-0902">Two-component regulatory system</keyword>
<keyword evidence="5" id="KW-0547">Nucleotide-binding</keyword>
<keyword evidence="3" id="KW-0597">Phosphoprotein</keyword>
<feature type="transmembrane region" description="Helical" evidence="9">
    <location>
        <begin position="26"/>
        <end position="43"/>
    </location>
</feature>
<dbReference type="PANTHER" id="PTHR24421:SF10">
    <property type="entry name" value="NITRATE_NITRITE SENSOR PROTEIN NARQ"/>
    <property type="match status" value="1"/>
</dbReference>
<dbReference type="GO" id="GO:0016020">
    <property type="term" value="C:membrane"/>
    <property type="evidence" value="ECO:0007669"/>
    <property type="project" value="InterPro"/>
</dbReference>
<dbReference type="InterPro" id="IPR050482">
    <property type="entry name" value="Sensor_HK_TwoCompSys"/>
</dbReference>
<dbReference type="AlphaFoldDB" id="A0A849ACZ1"/>
<keyword evidence="4" id="KW-0808">Transferase</keyword>
<evidence type="ECO:0000256" key="7">
    <source>
        <dbReference type="ARBA" id="ARBA00022840"/>
    </source>
</evidence>
<dbReference type="GO" id="GO:0046983">
    <property type="term" value="F:protein dimerization activity"/>
    <property type="evidence" value="ECO:0007669"/>
    <property type="project" value="InterPro"/>
</dbReference>
<evidence type="ECO:0000256" key="4">
    <source>
        <dbReference type="ARBA" id="ARBA00022679"/>
    </source>
</evidence>
<gene>
    <name evidence="12" type="ORF">HJ588_05525</name>
</gene>